<evidence type="ECO:0000313" key="9">
    <source>
        <dbReference type="Proteomes" id="UP000007267"/>
    </source>
</evidence>
<feature type="binding site" evidence="7">
    <location>
        <position position="45"/>
    </location>
    <ligand>
        <name>Mn(2+)</name>
        <dbReference type="ChEBI" id="CHEBI:29035"/>
    </ligand>
</feature>
<dbReference type="GO" id="GO:0005794">
    <property type="term" value="C:Golgi apparatus"/>
    <property type="evidence" value="ECO:0007669"/>
    <property type="project" value="TreeGrafter"/>
</dbReference>
<dbReference type="Gene3D" id="3.90.550.10">
    <property type="entry name" value="Spore Coat Polysaccharide Biosynthesis Protein SpsA, Chain A"/>
    <property type="match status" value="1"/>
</dbReference>
<comment type="similarity">
    <text evidence="2">Belongs to the glycosyltransferase 6 family.</text>
</comment>
<dbReference type="Pfam" id="PF03414">
    <property type="entry name" value="Glyco_transf_6"/>
    <property type="match status" value="1"/>
</dbReference>
<dbReference type="InterPro" id="IPR029044">
    <property type="entry name" value="Nucleotide-diphossugar_trans"/>
</dbReference>
<keyword evidence="3" id="KW-0328">Glycosyltransferase</keyword>
<keyword evidence="9" id="KW-1185">Reference proteome</keyword>
<dbReference type="HOGENOM" id="CLU_1690849_0_0_1"/>
<feature type="binding site" evidence="6">
    <location>
        <begin position="43"/>
        <end position="45"/>
    </location>
    <ligand>
        <name>UDP-N-acetyl-alpha-D-galactosamine</name>
        <dbReference type="ChEBI" id="CHEBI:67138"/>
    </ligand>
</feature>
<evidence type="ECO:0000256" key="7">
    <source>
        <dbReference type="PIRSR" id="PIRSR605076-3"/>
    </source>
</evidence>
<feature type="active site" description="Nucleophile" evidence="5">
    <location>
        <position position="135"/>
    </location>
</feature>
<dbReference type="GO" id="GO:0005975">
    <property type="term" value="P:carbohydrate metabolic process"/>
    <property type="evidence" value="ECO:0007669"/>
    <property type="project" value="InterPro"/>
</dbReference>
<dbReference type="Ensembl" id="ENSPSIT00000005824.1">
    <property type="protein sequence ID" value="ENSPSIP00000005790.1"/>
    <property type="gene ID" value="ENSPSIG00000005387.1"/>
</dbReference>
<dbReference type="InterPro" id="IPR005076">
    <property type="entry name" value="Glyco_trans_6"/>
</dbReference>
<comment type="cofactor">
    <cofactor evidence="7">
        <name>Mn(2+)</name>
        <dbReference type="ChEBI" id="CHEBI:29035"/>
    </cofactor>
    <text evidence="7">Binds 1 Mn(2+) ion per subunit.</text>
</comment>
<reference evidence="8" key="3">
    <citation type="submission" date="2025-08" db="UniProtKB">
        <authorList>
            <consortium name="Ensembl"/>
        </authorList>
    </citation>
    <scope>IDENTIFICATION</scope>
</reference>
<keyword evidence="7" id="KW-0479">Metal-binding</keyword>
<evidence type="ECO:0000256" key="6">
    <source>
        <dbReference type="PIRSR" id="PIRSR605076-2"/>
    </source>
</evidence>
<keyword evidence="4" id="KW-0808">Transferase</keyword>
<organism evidence="8 9">
    <name type="scientific">Pelodiscus sinensis</name>
    <name type="common">Chinese softshell turtle</name>
    <name type="synonym">Trionyx sinensis</name>
    <dbReference type="NCBI Taxonomy" id="13735"/>
    <lineage>
        <taxon>Eukaryota</taxon>
        <taxon>Metazoa</taxon>
        <taxon>Chordata</taxon>
        <taxon>Craniata</taxon>
        <taxon>Vertebrata</taxon>
        <taxon>Euteleostomi</taxon>
        <taxon>Archelosauria</taxon>
        <taxon>Testudinata</taxon>
        <taxon>Testudines</taxon>
        <taxon>Cryptodira</taxon>
        <taxon>Trionychia</taxon>
        <taxon>Trionychidae</taxon>
        <taxon>Pelodiscus</taxon>
    </lineage>
</organism>
<evidence type="ECO:0000256" key="3">
    <source>
        <dbReference type="ARBA" id="ARBA00022676"/>
    </source>
</evidence>
<feature type="binding site" evidence="7">
    <location>
        <position position="43"/>
    </location>
    <ligand>
        <name>Mn(2+)</name>
        <dbReference type="ChEBI" id="CHEBI:29035"/>
    </ligand>
</feature>
<proteinExistence type="inferred from homology"/>
<dbReference type="SUPFAM" id="SSF53448">
    <property type="entry name" value="Nucleotide-diphospho-sugar transferases"/>
    <property type="match status" value="1"/>
</dbReference>
<comment type="subcellular location">
    <subcellularLocation>
        <location evidence="1">Membrane</location>
        <topology evidence="1">Single-pass type II membrane protein</topology>
    </subcellularLocation>
</comment>
<keyword evidence="7" id="KW-0464">Manganese</keyword>
<dbReference type="PANTHER" id="PTHR10462">
    <property type="entry name" value="GLYCOSYLTRANSFERASE-RELATED"/>
    <property type="match status" value="1"/>
</dbReference>
<dbReference type="eggNOG" id="ENOG502QQAJ">
    <property type="taxonomic scope" value="Eukaryota"/>
</dbReference>
<dbReference type="GO" id="GO:0016758">
    <property type="term" value="F:hexosyltransferase activity"/>
    <property type="evidence" value="ECO:0007669"/>
    <property type="project" value="InterPro"/>
</dbReference>
<name>K7FCN0_PELSI</name>
<reference evidence="9" key="1">
    <citation type="submission" date="2011-10" db="EMBL/GenBank/DDBJ databases">
        <authorList>
            <consortium name="Soft-shell Turtle Genome Consortium"/>
        </authorList>
    </citation>
    <scope>NUCLEOTIDE SEQUENCE [LARGE SCALE GENOMIC DNA]</scope>
    <source>
        <strain evidence="9">Daiwa-1</strain>
    </source>
</reference>
<evidence type="ECO:0000256" key="4">
    <source>
        <dbReference type="ARBA" id="ARBA00022679"/>
    </source>
</evidence>
<dbReference type="GeneTree" id="ENSGT00950000182858"/>
<protein>
    <submittedName>
        <fullName evidence="8">Uncharacterized protein</fullName>
    </submittedName>
</protein>
<dbReference type="PANTHER" id="PTHR10462:SF49">
    <property type="entry name" value="GLOBOSIDE ALPHA-1,3-N-ACETYLGALACTOSAMINYLTRANSFERASE 1"/>
    <property type="match status" value="1"/>
</dbReference>
<dbReference type="EMBL" id="AGCU01150225">
    <property type="status" value="NOT_ANNOTATED_CDS"/>
    <property type="molecule type" value="Genomic_DNA"/>
</dbReference>
<reference evidence="8" key="4">
    <citation type="submission" date="2025-09" db="UniProtKB">
        <authorList>
            <consortium name="Ensembl"/>
        </authorList>
    </citation>
    <scope>IDENTIFICATION</scope>
</reference>
<evidence type="ECO:0000256" key="1">
    <source>
        <dbReference type="ARBA" id="ARBA00004606"/>
    </source>
</evidence>
<sequence length="156" mass="18760">RISPIRVRNYSWWQDISMNCMDIISNYIHSRWRYEVDYLYSMDIDMKMFMHIGVEIVDTLVGTISSWQYPEPRENNSYEKRPDSQVAIPHGEEDFYYAANFYGGTVSEVYKLTTVCFKGVTEDRANGIEAKWHEEIHWNKYLLYHKPTRLLSLEYY</sequence>
<dbReference type="GO" id="GO:0016020">
    <property type="term" value="C:membrane"/>
    <property type="evidence" value="ECO:0007669"/>
    <property type="project" value="UniProtKB-SubCell"/>
</dbReference>
<reference evidence="9" key="2">
    <citation type="journal article" date="2013" name="Nat. Genet.">
        <title>The draft genomes of soft-shell turtle and green sea turtle yield insights into the development and evolution of the turtle-specific body plan.</title>
        <authorList>
            <person name="Wang Z."/>
            <person name="Pascual-Anaya J."/>
            <person name="Zadissa A."/>
            <person name="Li W."/>
            <person name="Niimura Y."/>
            <person name="Huang Z."/>
            <person name="Li C."/>
            <person name="White S."/>
            <person name="Xiong Z."/>
            <person name="Fang D."/>
            <person name="Wang B."/>
            <person name="Ming Y."/>
            <person name="Chen Y."/>
            <person name="Zheng Y."/>
            <person name="Kuraku S."/>
            <person name="Pignatelli M."/>
            <person name="Herrero J."/>
            <person name="Beal K."/>
            <person name="Nozawa M."/>
            <person name="Li Q."/>
            <person name="Wang J."/>
            <person name="Zhang H."/>
            <person name="Yu L."/>
            <person name="Shigenobu S."/>
            <person name="Wang J."/>
            <person name="Liu J."/>
            <person name="Flicek P."/>
            <person name="Searle S."/>
            <person name="Wang J."/>
            <person name="Kuratani S."/>
            <person name="Yin Y."/>
            <person name="Aken B."/>
            <person name="Zhang G."/>
            <person name="Irie N."/>
        </authorList>
    </citation>
    <scope>NUCLEOTIDE SEQUENCE [LARGE SCALE GENOMIC DNA]</scope>
    <source>
        <strain evidence="9">Daiwa-1</strain>
    </source>
</reference>
<evidence type="ECO:0000256" key="5">
    <source>
        <dbReference type="PIRSR" id="PIRSR605076-1"/>
    </source>
</evidence>
<dbReference type="AlphaFoldDB" id="K7FCN0"/>
<dbReference type="OMA" id="AKWHEEI"/>
<accession>K7FCN0</accession>
<dbReference type="GO" id="GO:0046872">
    <property type="term" value="F:metal ion binding"/>
    <property type="evidence" value="ECO:0007669"/>
    <property type="project" value="UniProtKB-KW"/>
</dbReference>
<feature type="binding site" evidence="6">
    <location>
        <position position="135"/>
    </location>
    <ligand>
        <name>an alpha-L-fucosyl-(1-&gt;2)-beta-D-galactosyl derivative</name>
        <dbReference type="ChEBI" id="CHEBI:140327"/>
    </ligand>
</feature>
<evidence type="ECO:0000313" key="8">
    <source>
        <dbReference type="Ensembl" id="ENSPSIP00000005790.1"/>
    </source>
</evidence>
<dbReference type="Proteomes" id="UP000007267">
    <property type="component" value="Unassembled WGS sequence"/>
</dbReference>
<dbReference type="GO" id="GO:0031982">
    <property type="term" value="C:vesicle"/>
    <property type="evidence" value="ECO:0007669"/>
    <property type="project" value="TreeGrafter"/>
</dbReference>
<evidence type="ECO:0000256" key="2">
    <source>
        <dbReference type="ARBA" id="ARBA00010413"/>
    </source>
</evidence>